<comment type="subcellular location">
    <subcellularLocation>
        <location evidence="7">Cell membrane</location>
        <topology evidence="7">Multi-pass membrane protein</topology>
    </subcellularLocation>
    <subcellularLocation>
        <location evidence="1">Membrane</location>
        <topology evidence="1">Multi-pass membrane protein</topology>
    </subcellularLocation>
</comment>
<keyword evidence="6 7" id="KW-0472">Membrane</keyword>
<dbReference type="PANTHER" id="PTHR43839">
    <property type="entry name" value="OPPC IN A BINDING PROTEIN-DEPENDENT TRANSPORT SYSTEM"/>
    <property type="match status" value="1"/>
</dbReference>
<dbReference type="AlphaFoldDB" id="A0A7X0X351"/>
<dbReference type="CDD" id="cd06261">
    <property type="entry name" value="TM_PBP2"/>
    <property type="match status" value="1"/>
</dbReference>
<feature type="transmembrane region" description="Helical" evidence="7">
    <location>
        <begin position="594"/>
        <end position="619"/>
    </location>
</feature>
<name>A0A7X0X351_LISSE</name>
<keyword evidence="5" id="KW-0346">Stress response</keyword>
<dbReference type="PROSITE" id="PS51257">
    <property type="entry name" value="PROKAR_LIPOPROTEIN"/>
    <property type="match status" value="1"/>
</dbReference>
<dbReference type="EMBL" id="JAARRG010000008">
    <property type="protein sequence ID" value="MBC1486792.1"/>
    <property type="molecule type" value="Genomic_DNA"/>
</dbReference>
<feature type="transmembrane region" description="Helical" evidence="7">
    <location>
        <begin position="446"/>
        <end position="464"/>
    </location>
</feature>
<dbReference type="Proteomes" id="UP000523362">
    <property type="component" value="Unassembled WGS sequence"/>
</dbReference>
<dbReference type="SUPFAM" id="SSF161098">
    <property type="entry name" value="MetI-like"/>
    <property type="match status" value="2"/>
</dbReference>
<dbReference type="GO" id="GO:0005886">
    <property type="term" value="C:plasma membrane"/>
    <property type="evidence" value="ECO:0007669"/>
    <property type="project" value="UniProtKB-SubCell"/>
</dbReference>
<evidence type="ECO:0000313" key="9">
    <source>
        <dbReference type="EMBL" id="MBC1486792.1"/>
    </source>
</evidence>
<dbReference type="InterPro" id="IPR000515">
    <property type="entry name" value="MetI-like"/>
</dbReference>
<feature type="transmembrane region" description="Helical" evidence="7">
    <location>
        <begin position="257"/>
        <end position="277"/>
    </location>
</feature>
<feature type="domain" description="ABC transmembrane type-1" evidence="8">
    <location>
        <begin position="400"/>
        <end position="615"/>
    </location>
</feature>
<dbReference type="PROSITE" id="PS50928">
    <property type="entry name" value="ABC_TM1"/>
    <property type="match status" value="2"/>
</dbReference>
<proteinExistence type="inferred from homology"/>
<sequence>MKKVVKIFLHYFLGIIGIILISCVPAIFSKVTSWSSGTYVEALKSIFSAIMHPTTWEITYQGSTEIFHVSLGDFIAGPYAYTMKIIIASLLISLLIAYLLVILTFRGPKWLRQGLAGFSSLLQAFPDFSFIFLIQMLVVYIYQQTGIFTLNFYSLNGEQIYAAPIVCLSIIPTVLFYKMMMLLMKNEWQAEYIELARGKGLTNTAILLRHATPNMAQSLFYQSKTIIWFILSAYLIVEFLFGIEGVLYYLLAGFNPVNTFLILALIFTPFYFFYALVDLWISRGKILTSATITKIPLHWNSFQKTAAEKVDLKSRWRKSTLTIWKCLKRPSFSIPLATLTIMLVVSLIYGLMGDTIHTLKFISDSSGKVTGMAPFKPNAEVWLGTDGAGNSILDQLLVGVKYTLIIAVLIATLRVFIGYFLAVPLAFFSKRRTRSFVQSLADGMHYLPLSLLVFIIMVNEYISYSGVFETSLFTRIAFQVLIMVVIVLPITTNRISSEISQVLKKEFVLNSLVFGGNARWILTKHINPQIWSKLILIWLEQLVQVLQMFVHLAILGIFIGGAVKGADDGMLNPVIPELSGLIANAKFVFANHQFWIILPALLIFMVLILCFQMIASSLLKMEEERDRGY</sequence>
<evidence type="ECO:0000256" key="7">
    <source>
        <dbReference type="RuleBase" id="RU363032"/>
    </source>
</evidence>
<feature type="transmembrane region" description="Helical" evidence="7">
    <location>
        <begin position="7"/>
        <end position="28"/>
    </location>
</feature>
<evidence type="ECO:0000313" key="10">
    <source>
        <dbReference type="Proteomes" id="UP000523362"/>
    </source>
</evidence>
<feature type="transmembrane region" description="Helical" evidence="7">
    <location>
        <begin position="226"/>
        <end position="251"/>
    </location>
</feature>
<dbReference type="PANTHER" id="PTHR43839:SF3">
    <property type="entry name" value="OLIGOPEPTIDE ABC TRANSPORTER, PERMEASE PROTEIN"/>
    <property type="match status" value="1"/>
</dbReference>
<dbReference type="Pfam" id="PF00528">
    <property type="entry name" value="BPD_transp_1"/>
    <property type="match status" value="1"/>
</dbReference>
<evidence type="ECO:0000256" key="6">
    <source>
        <dbReference type="ARBA" id="ARBA00023136"/>
    </source>
</evidence>
<organism evidence="9 10">
    <name type="scientific">Listeria seeligeri</name>
    <dbReference type="NCBI Taxonomy" id="1640"/>
    <lineage>
        <taxon>Bacteria</taxon>
        <taxon>Bacillati</taxon>
        <taxon>Bacillota</taxon>
        <taxon>Bacilli</taxon>
        <taxon>Bacillales</taxon>
        <taxon>Listeriaceae</taxon>
        <taxon>Listeria</taxon>
    </lineage>
</organism>
<gene>
    <name evidence="9" type="ORF">HB897_11200</name>
</gene>
<feature type="transmembrane region" description="Helical" evidence="7">
    <location>
        <begin position="332"/>
        <end position="352"/>
    </location>
</feature>
<protein>
    <submittedName>
        <fullName evidence="9">ABC transporter permease subunit</fullName>
    </submittedName>
</protein>
<feature type="transmembrane region" description="Helical" evidence="7">
    <location>
        <begin position="476"/>
        <end position="495"/>
    </location>
</feature>
<feature type="transmembrane region" description="Helical" evidence="7">
    <location>
        <begin position="79"/>
        <end position="103"/>
    </location>
</feature>
<dbReference type="GO" id="GO:0055085">
    <property type="term" value="P:transmembrane transport"/>
    <property type="evidence" value="ECO:0007669"/>
    <property type="project" value="InterPro"/>
</dbReference>
<keyword evidence="4 7" id="KW-1133">Transmembrane helix</keyword>
<evidence type="ECO:0000256" key="3">
    <source>
        <dbReference type="ARBA" id="ARBA00022692"/>
    </source>
</evidence>
<comment type="similarity">
    <text evidence="7">Belongs to the binding-protein-dependent transport system permease family.</text>
</comment>
<dbReference type="InterPro" id="IPR035906">
    <property type="entry name" value="MetI-like_sf"/>
</dbReference>
<feature type="domain" description="ABC transmembrane type-1" evidence="8">
    <location>
        <begin position="79"/>
        <end position="278"/>
    </location>
</feature>
<keyword evidence="3 7" id="KW-0812">Transmembrane</keyword>
<evidence type="ECO:0000256" key="2">
    <source>
        <dbReference type="ARBA" id="ARBA00022448"/>
    </source>
</evidence>
<evidence type="ECO:0000259" key="8">
    <source>
        <dbReference type="PROSITE" id="PS50928"/>
    </source>
</evidence>
<evidence type="ECO:0000256" key="5">
    <source>
        <dbReference type="ARBA" id="ARBA00023016"/>
    </source>
</evidence>
<dbReference type="Gene3D" id="1.10.3720.10">
    <property type="entry name" value="MetI-like"/>
    <property type="match status" value="2"/>
</dbReference>
<keyword evidence="2 7" id="KW-0813">Transport</keyword>
<evidence type="ECO:0000256" key="4">
    <source>
        <dbReference type="ARBA" id="ARBA00022989"/>
    </source>
</evidence>
<accession>A0A7X0X351</accession>
<reference evidence="9 10" key="1">
    <citation type="submission" date="2020-03" db="EMBL/GenBank/DDBJ databases">
        <title>Soil Listeria distribution.</title>
        <authorList>
            <person name="Liao J."/>
            <person name="Wiedmann M."/>
        </authorList>
    </citation>
    <scope>NUCLEOTIDE SEQUENCE [LARGE SCALE GENOMIC DNA]</scope>
    <source>
        <strain evidence="9 10">FSL L7-1560</strain>
    </source>
</reference>
<dbReference type="RefSeq" id="WP_185383943.1">
    <property type="nucleotide sequence ID" value="NZ_JAARRG010000008.1"/>
</dbReference>
<feature type="transmembrane region" description="Helical" evidence="7">
    <location>
        <begin position="160"/>
        <end position="177"/>
    </location>
</feature>
<evidence type="ECO:0000256" key="1">
    <source>
        <dbReference type="ARBA" id="ARBA00004141"/>
    </source>
</evidence>
<feature type="transmembrane region" description="Helical" evidence="7">
    <location>
        <begin position="402"/>
        <end position="425"/>
    </location>
</feature>
<feature type="transmembrane region" description="Helical" evidence="7">
    <location>
        <begin position="115"/>
        <end position="140"/>
    </location>
</feature>
<comment type="caution">
    <text evidence="9">The sequence shown here is derived from an EMBL/GenBank/DDBJ whole genome shotgun (WGS) entry which is preliminary data.</text>
</comment>